<reference evidence="2 3" key="1">
    <citation type="journal article" date="2009" name="PLoS Genet.">
        <title>Genomic analysis of the basal lineage fungus Rhizopus oryzae reveals a whole-genome duplication.</title>
        <authorList>
            <person name="Ma L.-J."/>
            <person name="Ibrahim A.S."/>
            <person name="Skory C."/>
            <person name="Grabherr M.G."/>
            <person name="Burger G."/>
            <person name="Butler M."/>
            <person name="Elias M."/>
            <person name="Idnurm A."/>
            <person name="Lang B.F."/>
            <person name="Sone T."/>
            <person name="Abe A."/>
            <person name="Calvo S.E."/>
            <person name="Corrochano L.M."/>
            <person name="Engels R."/>
            <person name="Fu J."/>
            <person name="Hansberg W."/>
            <person name="Kim J.-M."/>
            <person name="Kodira C.D."/>
            <person name="Koehrsen M.J."/>
            <person name="Liu B."/>
            <person name="Miranda-Saavedra D."/>
            <person name="O'Leary S."/>
            <person name="Ortiz-Castellanos L."/>
            <person name="Poulter R."/>
            <person name="Rodriguez-Romero J."/>
            <person name="Ruiz-Herrera J."/>
            <person name="Shen Y.-Q."/>
            <person name="Zeng Q."/>
            <person name="Galagan J."/>
            <person name="Birren B.W."/>
            <person name="Cuomo C.A."/>
            <person name="Wickes B.L."/>
        </authorList>
    </citation>
    <scope>NUCLEOTIDE SEQUENCE [LARGE SCALE GENOMIC DNA]</scope>
    <source>
        <strain evidence="3">RA 99-880 / ATCC MYA-4621 / FGSC 9543 / NRRL 43880</strain>
    </source>
</reference>
<keyword evidence="3" id="KW-1185">Reference proteome</keyword>
<dbReference type="InParanoid" id="I1C2P2"/>
<proteinExistence type="predicted"/>
<dbReference type="STRING" id="246409.I1C2P2"/>
<dbReference type="EMBL" id="CH476736">
    <property type="protein sequence ID" value="EIE82722.1"/>
    <property type="molecule type" value="Genomic_DNA"/>
</dbReference>
<dbReference type="InterPro" id="IPR038717">
    <property type="entry name" value="Tc1-like_DDE_dom"/>
</dbReference>
<dbReference type="GO" id="GO:0003676">
    <property type="term" value="F:nucleic acid binding"/>
    <property type="evidence" value="ECO:0007669"/>
    <property type="project" value="InterPro"/>
</dbReference>
<dbReference type="Proteomes" id="UP000009138">
    <property type="component" value="Unassembled WGS sequence"/>
</dbReference>
<name>I1C2P2_RHIO9</name>
<sequence length="65" mass="7374">MPADNVPINSPDAVDPIILERSYIPLYVPPYSPELNPTEAFWKVLKDRVRRGELADVETLPSRVI</sequence>
<evidence type="ECO:0000313" key="3">
    <source>
        <dbReference type="Proteomes" id="UP000009138"/>
    </source>
</evidence>
<dbReference type="GeneID" id="93614398"/>
<feature type="domain" description="Tc1-like transposase DDE" evidence="1">
    <location>
        <begin position="4"/>
        <end position="60"/>
    </location>
</feature>
<protein>
    <recommendedName>
        <fullName evidence="1">Tc1-like transposase DDE domain-containing protein</fullName>
    </recommendedName>
</protein>
<evidence type="ECO:0000313" key="2">
    <source>
        <dbReference type="EMBL" id="EIE82722.1"/>
    </source>
</evidence>
<accession>I1C2P2</accession>
<dbReference type="InterPro" id="IPR036397">
    <property type="entry name" value="RNaseH_sf"/>
</dbReference>
<dbReference type="Pfam" id="PF13358">
    <property type="entry name" value="DDE_3"/>
    <property type="match status" value="1"/>
</dbReference>
<dbReference type="VEuPathDB" id="FungiDB:RO3G_07427"/>
<dbReference type="RefSeq" id="XP_067518118.1">
    <property type="nucleotide sequence ID" value="XM_067662017.1"/>
</dbReference>
<dbReference type="OrthoDB" id="2266637at2759"/>
<organism evidence="2 3">
    <name type="scientific">Rhizopus delemar (strain RA 99-880 / ATCC MYA-4621 / FGSC 9543 / NRRL 43880)</name>
    <name type="common">Mucormycosis agent</name>
    <name type="synonym">Rhizopus arrhizus var. delemar</name>
    <dbReference type="NCBI Taxonomy" id="246409"/>
    <lineage>
        <taxon>Eukaryota</taxon>
        <taxon>Fungi</taxon>
        <taxon>Fungi incertae sedis</taxon>
        <taxon>Mucoromycota</taxon>
        <taxon>Mucoromycotina</taxon>
        <taxon>Mucoromycetes</taxon>
        <taxon>Mucorales</taxon>
        <taxon>Mucorineae</taxon>
        <taxon>Rhizopodaceae</taxon>
        <taxon>Rhizopus</taxon>
    </lineage>
</organism>
<gene>
    <name evidence="2" type="ORF">RO3G_07427</name>
</gene>
<dbReference type="Gene3D" id="3.30.420.10">
    <property type="entry name" value="Ribonuclease H-like superfamily/Ribonuclease H"/>
    <property type="match status" value="1"/>
</dbReference>
<evidence type="ECO:0000259" key="1">
    <source>
        <dbReference type="Pfam" id="PF13358"/>
    </source>
</evidence>
<dbReference type="AlphaFoldDB" id="I1C2P2"/>